<name>A0A1M5F9N5_9BACT</name>
<dbReference type="Gene3D" id="2.40.320.10">
    <property type="entry name" value="Hypothetical Protein Pfu-838710-001"/>
    <property type="match status" value="1"/>
</dbReference>
<keyword evidence="3" id="KW-1185">Reference proteome</keyword>
<dbReference type="InterPro" id="IPR023577">
    <property type="entry name" value="CYTH_domain"/>
</dbReference>
<dbReference type="PROSITE" id="PS51707">
    <property type="entry name" value="CYTH"/>
    <property type="match status" value="1"/>
</dbReference>
<dbReference type="RefSeq" id="WP_073045367.1">
    <property type="nucleotide sequence ID" value="NZ_FQUO01000013.1"/>
</dbReference>
<dbReference type="SUPFAM" id="SSF55154">
    <property type="entry name" value="CYTH-like phosphatases"/>
    <property type="match status" value="1"/>
</dbReference>
<evidence type="ECO:0000313" key="2">
    <source>
        <dbReference type="EMBL" id="SHF88186.1"/>
    </source>
</evidence>
<dbReference type="PANTHER" id="PTHR21028:SF2">
    <property type="entry name" value="CYTH DOMAIN-CONTAINING PROTEIN"/>
    <property type="match status" value="1"/>
</dbReference>
<dbReference type="EMBL" id="FQUO01000013">
    <property type="protein sequence ID" value="SHF88186.1"/>
    <property type="molecule type" value="Genomic_DNA"/>
</dbReference>
<protein>
    <submittedName>
        <fullName evidence="2">Adenylyl cyclase CyaB, putative</fullName>
    </submittedName>
</protein>
<gene>
    <name evidence="2" type="ORF">SAMN05444008_113100</name>
</gene>
<dbReference type="InterPro" id="IPR033469">
    <property type="entry name" value="CYTH-like_dom_sf"/>
</dbReference>
<sequence>MPLNFEFKARSTRNEALEQALQELDPRFVGEDHQTDTYFNVGHGRMKLREGNIENTLIHYTRSNVAGAKQSDVLLYHHQPHPSLKEVLSAALGVKVVVEKRRRIYFVDNVKLHFDQVAGLGSFVEVEAIDSDGSISLEKLQEQCRYFAERFGIQEADYLAESYSDMLLQG</sequence>
<reference evidence="2 3" key="1">
    <citation type="submission" date="2016-11" db="EMBL/GenBank/DDBJ databases">
        <authorList>
            <person name="Jaros S."/>
            <person name="Januszkiewicz K."/>
            <person name="Wedrychowicz H."/>
        </authorList>
    </citation>
    <scope>NUCLEOTIDE SEQUENCE [LARGE SCALE GENOMIC DNA]</scope>
    <source>
        <strain evidence="2 3">DSM 26897</strain>
    </source>
</reference>
<evidence type="ECO:0000259" key="1">
    <source>
        <dbReference type="PROSITE" id="PS51707"/>
    </source>
</evidence>
<dbReference type="Pfam" id="PF01928">
    <property type="entry name" value="CYTH"/>
    <property type="match status" value="1"/>
</dbReference>
<dbReference type="AlphaFoldDB" id="A0A1M5F9N5"/>
<dbReference type="CDD" id="cd07890">
    <property type="entry name" value="CYTH-like_AC_IV-like"/>
    <property type="match status" value="1"/>
</dbReference>
<dbReference type="PANTHER" id="PTHR21028">
    <property type="entry name" value="SI:CH211-156B7.4"/>
    <property type="match status" value="1"/>
</dbReference>
<feature type="domain" description="CYTH" evidence="1">
    <location>
        <begin position="2"/>
        <end position="169"/>
    </location>
</feature>
<dbReference type="InterPro" id="IPR008173">
    <property type="entry name" value="Adenylyl_cyclase_CyaB"/>
</dbReference>
<dbReference type="STRING" id="1302690.BUE76_03255"/>
<accession>A0A1M5F9N5</accession>
<proteinExistence type="predicted"/>
<evidence type="ECO:0000313" key="3">
    <source>
        <dbReference type="Proteomes" id="UP000184368"/>
    </source>
</evidence>
<dbReference type="OrthoDB" id="271656at2"/>
<organism evidence="2 3">
    <name type="scientific">Cnuella takakiae</name>
    <dbReference type="NCBI Taxonomy" id="1302690"/>
    <lineage>
        <taxon>Bacteria</taxon>
        <taxon>Pseudomonadati</taxon>
        <taxon>Bacteroidota</taxon>
        <taxon>Chitinophagia</taxon>
        <taxon>Chitinophagales</taxon>
        <taxon>Chitinophagaceae</taxon>
        <taxon>Cnuella</taxon>
    </lineage>
</organism>
<dbReference type="Proteomes" id="UP000184368">
    <property type="component" value="Unassembled WGS sequence"/>
</dbReference>